<dbReference type="OrthoDB" id="9772924at2"/>
<dbReference type="InterPro" id="IPR039424">
    <property type="entry name" value="SBP_5"/>
</dbReference>
<dbReference type="Proteomes" id="UP000032250">
    <property type="component" value="Unassembled WGS sequence"/>
</dbReference>
<evidence type="ECO:0000256" key="1">
    <source>
        <dbReference type="ARBA" id="ARBA00004193"/>
    </source>
</evidence>
<dbReference type="HOGENOM" id="CLU_017028_7_0_9"/>
<dbReference type="Pfam" id="PF00496">
    <property type="entry name" value="SBP_bac_5"/>
    <property type="match status" value="1"/>
</dbReference>
<dbReference type="PROSITE" id="PS01040">
    <property type="entry name" value="SBP_BACTERIAL_5"/>
    <property type="match status" value="1"/>
</dbReference>
<comment type="similarity">
    <text evidence="2">Belongs to the bacterial solute-binding protein 5 family.</text>
</comment>
<evidence type="ECO:0000256" key="5">
    <source>
        <dbReference type="PROSITE-ProRule" id="PRU00284"/>
    </source>
</evidence>
<dbReference type="CDD" id="cd00995">
    <property type="entry name" value="PBP2_NikA_DppA_OppA_like"/>
    <property type="match status" value="1"/>
</dbReference>
<dbReference type="Gene3D" id="3.90.76.10">
    <property type="entry name" value="Dipeptide-binding Protein, Domain 1"/>
    <property type="match status" value="1"/>
</dbReference>
<evidence type="ECO:0000256" key="4">
    <source>
        <dbReference type="ARBA" id="ARBA00022729"/>
    </source>
</evidence>
<keyword evidence="4" id="KW-0732">Signal</keyword>
<evidence type="ECO:0000259" key="6">
    <source>
        <dbReference type="PROSITE" id="PS50111"/>
    </source>
</evidence>
<dbReference type="GO" id="GO:0015833">
    <property type="term" value="P:peptide transport"/>
    <property type="evidence" value="ECO:0007669"/>
    <property type="project" value="TreeGrafter"/>
</dbReference>
<dbReference type="GO" id="GO:0005886">
    <property type="term" value="C:plasma membrane"/>
    <property type="evidence" value="ECO:0007669"/>
    <property type="project" value="UniProtKB-SubCell"/>
</dbReference>
<dbReference type="GO" id="GO:0007165">
    <property type="term" value="P:signal transduction"/>
    <property type="evidence" value="ECO:0007669"/>
    <property type="project" value="UniProtKB-KW"/>
</dbReference>
<dbReference type="EMBL" id="JXSU01000007">
    <property type="protein sequence ID" value="KIS22807.1"/>
    <property type="molecule type" value="Genomic_DNA"/>
</dbReference>
<dbReference type="SUPFAM" id="SSF53850">
    <property type="entry name" value="Periplasmic binding protein-like II"/>
    <property type="match status" value="1"/>
</dbReference>
<dbReference type="Gene3D" id="3.10.105.10">
    <property type="entry name" value="Dipeptide-binding Protein, Domain 3"/>
    <property type="match status" value="1"/>
</dbReference>
<dbReference type="RefSeq" id="WP_003488984.1">
    <property type="nucleotide sequence ID" value="NZ_JXSU01000007.1"/>
</dbReference>
<keyword evidence="3" id="KW-0813">Transport</keyword>
<organism evidence="7 8">
    <name type="scientific">Clostridium botulinum B2 450</name>
    <dbReference type="NCBI Taxonomy" id="1379739"/>
    <lineage>
        <taxon>Bacteria</taxon>
        <taxon>Bacillati</taxon>
        <taxon>Bacillota</taxon>
        <taxon>Clostridia</taxon>
        <taxon>Eubacteriales</taxon>
        <taxon>Clostridiaceae</taxon>
        <taxon>Clostridium</taxon>
    </lineage>
</organism>
<gene>
    <name evidence="7" type="ORF">N495_04140</name>
</gene>
<dbReference type="InterPro" id="IPR000914">
    <property type="entry name" value="SBP_5_dom"/>
</dbReference>
<dbReference type="AlphaFoldDB" id="A0A0D1BSP0"/>
<evidence type="ECO:0000313" key="7">
    <source>
        <dbReference type="EMBL" id="KIS22807.1"/>
    </source>
</evidence>
<dbReference type="PROSITE" id="PS50111">
    <property type="entry name" value="CHEMOTAXIS_TRANSDUC_2"/>
    <property type="match status" value="1"/>
</dbReference>
<dbReference type="PANTHER" id="PTHR30290:SF9">
    <property type="entry name" value="OLIGOPEPTIDE-BINDING PROTEIN APPA"/>
    <property type="match status" value="1"/>
</dbReference>
<keyword evidence="5" id="KW-0807">Transducer</keyword>
<dbReference type="SUPFAM" id="SSF58104">
    <property type="entry name" value="Methyl-accepting chemotaxis protein (MCP) signaling domain"/>
    <property type="match status" value="1"/>
</dbReference>
<dbReference type="Gene3D" id="3.40.190.10">
    <property type="entry name" value="Periplasmic binding protein-like II"/>
    <property type="match status" value="1"/>
</dbReference>
<name>A0A0D1BSP0_CLOBO</name>
<dbReference type="SMART" id="SM00283">
    <property type="entry name" value="MA"/>
    <property type="match status" value="1"/>
</dbReference>
<reference evidence="7 8" key="1">
    <citation type="submission" date="2014-06" db="EMBL/GenBank/DDBJ databases">
        <title>Genome characterization of distinct group I Clostridium botulinum lineages.</title>
        <authorList>
            <person name="Giordani F."/>
            <person name="Anselmo A."/>
            <person name="Fillo S."/>
            <person name="Palozzi A.M."/>
            <person name="Fortunato A."/>
            <person name="Gentile B."/>
            <person name="Ciammaruconi A."/>
            <person name="Anniballi F."/>
            <person name="De Medici D."/>
            <person name="Lista F."/>
        </authorList>
    </citation>
    <scope>NUCLEOTIDE SEQUENCE [LARGE SCALE GENOMIC DNA]</scope>
    <source>
        <strain evidence="7 8">B2 450</strain>
    </source>
</reference>
<dbReference type="PATRIC" id="fig|1379739.3.peg.1147"/>
<dbReference type="Pfam" id="PF00015">
    <property type="entry name" value="MCPsignal"/>
    <property type="match status" value="1"/>
</dbReference>
<evidence type="ECO:0000256" key="3">
    <source>
        <dbReference type="ARBA" id="ARBA00022448"/>
    </source>
</evidence>
<dbReference type="GO" id="GO:1904680">
    <property type="term" value="F:peptide transmembrane transporter activity"/>
    <property type="evidence" value="ECO:0007669"/>
    <property type="project" value="TreeGrafter"/>
</dbReference>
<sequence length="825" mass="92919">MFNLKFKKSSIDKNINSLNEKSIEKPCDITIYEDNLKVLTNNQKKIVEKLDKKIIETDSVTELLIKITKDISNYVEMEMDSISKVTGEISNYSAIAEEVFSSTENSKQISENTMEVAKEGNGAALNSIEAMKEIEGSMLYSKTVVKDLSTKALDINNMLDVIKDIANNTNLLSLNASIEAARAGEAGKGFAVVAQEVKKLAERSMDSVDFIGNNIKEINISIDNAIKAINETMNKVKEGTEIANKTMETFNSIISSIKTSTTVSEEINDAITKQIGHLENVISSTEEMNTTSEKLMFIVELASLNTQYTKTSLKDLSEVSQNLKYISNNLLNKIEIDSKENNIILNTYIDKPLYLDPALSYDFNSSFLLNNIHIGLLTINSYGEISPGVAKSWYLENDNLTWVFNLKKGIKFHNGKEVTSEDVKFSLERLLDPKLDSPNDWLLEIIEGSEDFKKGMVNHVSGIKILDKYRISLTLSYSYSGFLLNLGLELCAIINKDSINHGNVVGCGPYKLSEFNDEGCKLKAFEEYFNGAPYIDIININFKSESPIDDFLNKHLDVLTLNDEKEYTALCSNKNINLIEQDLLATYYASFNMESNSIFSKDKNIRYALNLAIDKDRIIKGLLGGLGVEAKGPFPPSIIPNNKLKGFSYNKSKAKEILSRSDFNRSRDKLNILVRKEKDSLFSKITEYVLEDLESIGINCVVKEVDSSEYLNLDNILKCDMAISRWCADSGDPDNFLEPLFNINNVSNISRYDNKIVNEKLQIAKNLINPEKRKKLYEEIQEIIVEDVPWIFLYHPKLAIAVQNNILGLKANPLGLFKYEDIIKN</sequence>
<accession>A0A0D1BSP0</accession>
<evidence type="ECO:0000256" key="2">
    <source>
        <dbReference type="ARBA" id="ARBA00005695"/>
    </source>
</evidence>
<comment type="caution">
    <text evidence="7">The sequence shown here is derived from an EMBL/GenBank/DDBJ whole genome shotgun (WGS) entry which is preliminary data.</text>
</comment>
<protein>
    <submittedName>
        <fullName evidence="7">Chemotaxis protein</fullName>
    </submittedName>
</protein>
<feature type="domain" description="Methyl-accepting transducer" evidence="6">
    <location>
        <begin position="53"/>
        <end position="289"/>
    </location>
</feature>
<dbReference type="PANTHER" id="PTHR30290">
    <property type="entry name" value="PERIPLASMIC BINDING COMPONENT OF ABC TRANSPORTER"/>
    <property type="match status" value="1"/>
</dbReference>
<proteinExistence type="inferred from homology"/>
<dbReference type="InterPro" id="IPR004089">
    <property type="entry name" value="MCPsignal_dom"/>
</dbReference>
<dbReference type="Gene3D" id="1.10.287.950">
    <property type="entry name" value="Methyl-accepting chemotaxis protein"/>
    <property type="match status" value="1"/>
</dbReference>
<dbReference type="InterPro" id="IPR023765">
    <property type="entry name" value="SBP_5_CS"/>
</dbReference>
<comment type="subcellular location">
    <subcellularLocation>
        <location evidence="1">Cell membrane</location>
        <topology evidence="1">Lipid-anchor</topology>
    </subcellularLocation>
</comment>
<evidence type="ECO:0000313" key="8">
    <source>
        <dbReference type="Proteomes" id="UP000032250"/>
    </source>
</evidence>
<dbReference type="CDD" id="cd11386">
    <property type="entry name" value="MCP_signal"/>
    <property type="match status" value="1"/>
</dbReference>